<gene>
    <name evidence="9" type="ORF">HMN09_00292200</name>
</gene>
<evidence type="ECO:0000256" key="1">
    <source>
        <dbReference type="ARBA" id="ARBA00004123"/>
    </source>
</evidence>
<comment type="caution">
    <text evidence="9">The sequence shown here is derived from an EMBL/GenBank/DDBJ whole genome shotgun (WGS) entry which is preliminary data.</text>
</comment>
<dbReference type="PANTHER" id="PTHR19932:SF10">
    <property type="entry name" value="WD REPEAT AND HMG-BOX DNA-BINDING PROTEIN 1"/>
    <property type="match status" value="1"/>
</dbReference>
<evidence type="ECO:0000313" key="10">
    <source>
        <dbReference type="Proteomes" id="UP000613580"/>
    </source>
</evidence>
<evidence type="ECO:0000256" key="5">
    <source>
        <dbReference type="PROSITE-ProRule" id="PRU00221"/>
    </source>
</evidence>
<feature type="domain" description="WDHD1/CFT4 second beta-propeller" evidence="7">
    <location>
        <begin position="433"/>
        <end position="731"/>
    </location>
</feature>
<dbReference type="InterPro" id="IPR001680">
    <property type="entry name" value="WD40_rpt"/>
</dbReference>
<comment type="subcellular location">
    <subcellularLocation>
        <location evidence="1">Nucleus</location>
    </subcellularLocation>
</comment>
<dbReference type="PROSITE" id="PS00678">
    <property type="entry name" value="WD_REPEATS_1"/>
    <property type="match status" value="1"/>
</dbReference>
<dbReference type="InterPro" id="IPR022100">
    <property type="entry name" value="WDHD1/CFT4_beta-prop_2nd"/>
</dbReference>
<feature type="region of interest" description="Disordered" evidence="6">
    <location>
        <begin position="909"/>
        <end position="1095"/>
    </location>
</feature>
<dbReference type="InterPro" id="IPR048591">
    <property type="entry name" value="WDHD1/CFT4_hel"/>
</dbReference>
<keyword evidence="10" id="KW-1185">Reference proteome</keyword>
<dbReference type="PROSITE" id="PS50294">
    <property type="entry name" value="WD_REPEATS_REGION"/>
    <property type="match status" value="1"/>
</dbReference>
<dbReference type="GO" id="GO:0003682">
    <property type="term" value="F:chromatin binding"/>
    <property type="evidence" value="ECO:0007669"/>
    <property type="project" value="TreeGrafter"/>
</dbReference>
<dbReference type="PANTHER" id="PTHR19932">
    <property type="entry name" value="WD REPEAT AND HMG-BOX DNA BINDING PROTEIN"/>
    <property type="match status" value="1"/>
</dbReference>
<dbReference type="OrthoDB" id="427368at2759"/>
<evidence type="ECO:0000313" key="9">
    <source>
        <dbReference type="EMBL" id="KAF7319528.1"/>
    </source>
</evidence>
<evidence type="ECO:0000256" key="2">
    <source>
        <dbReference type="ARBA" id="ARBA00022574"/>
    </source>
</evidence>
<feature type="compositionally biased region" description="Basic and acidic residues" evidence="6">
    <location>
        <begin position="979"/>
        <end position="1008"/>
    </location>
</feature>
<accession>A0A8H6TIS0</accession>
<evidence type="ECO:0000256" key="6">
    <source>
        <dbReference type="SAM" id="MobiDB-lite"/>
    </source>
</evidence>
<dbReference type="Pfam" id="PF00400">
    <property type="entry name" value="WD40"/>
    <property type="match status" value="2"/>
</dbReference>
<sequence>MIHIPKRVESHQRASSHDATLSFATTRGAMSLTTAHGKFTCFAFSKSGRYIYVGDADGTPRIWDQENKNGDPASGWEKDDTGEITSVAALQNDFYLTACLDGKARRYDRDGEDIATTVATTHSLAARCIAVHPVTETLALVGDELTAKIVNLNDIVKAQEWPAHRKGLRKVSWHPTEPLLATSGGDGEISLWDTSSDLQSSPKPVATLSLIPIADNPSSLPYKHDCSAVWHPSGDCFFVAGRKGEVICVRRSGSEWKPDPASYITRNRTGPVTALAVSPNSAYLATSHYGGTSTPCKVDIWNIASRKVIASHDTTTPGPVTQLAFSPAADSNLLAWTTSQGIFSRLEDAVPSNLLGPVAPIPVAPPKPKADPAILDKMIDGVEDARDVLAEDEEGDDVDVDIHDVEDDVLVDDDDDHERDYREMVNITKAQPAFQPGETPLSQTKRFLAINKLGYIENTIVPDTPHDLLEVKFFDQSKRHRIQIQDTDGYDLGYLGERCVVFARRHPPEVLFKSHLAGQAALDWTYTPPGRVVGIAAGALPTPGSLRNARESDLDGFGDVVVATEDRALIFLSGTGRERRIMGLGGDVVTMVASHEWVFVVHRMGATTIDGFQNLSYSLINFSDFSVRQSGFLPMPKKATLKWVGITDEGAPAMFDSTGRIHVLTKYRIPHHASWARIMDTEKLERKQGKDESYWPIAIFGSTLLCFILKGQEPYPKHPLPPPQELPIELPFTSENKAEEKIERETILLEILRDGLDDELTSDEISKTEQGMDKDLVLLIQAACKLTQIPRAIELAKLIHNPRFLDSVVKIAEFYHFDGLKDKVLALKGIREAEEDRLVLAREKRRQWTRQDPLPRPLFAAEQAFTTAAKPFQHFDAPPAISRPGLAPAIPAKETTRFPASSAVSSVAVDNESASFTTSDNKRKRDDVDDFSSYSSSQDVPMPPPPKQRANPFARKNGIDNNRNPFPTKANRTIQKSDSFFDKVEVAEDAPKTKRTPKTKDKEKKEGPKQTTLFGMLSSSRIDKSRAAAASAAVSVASTQSPVLDESESQDTDMDGTGTSMSESAVESQESQYSEQWEETQPIEMEETQLVDPNS</sequence>
<dbReference type="GO" id="GO:0000278">
    <property type="term" value="P:mitotic cell cycle"/>
    <property type="evidence" value="ECO:0007669"/>
    <property type="project" value="TreeGrafter"/>
</dbReference>
<name>A0A8H6TIS0_MYCCL</name>
<feature type="compositionally biased region" description="Low complexity" evidence="6">
    <location>
        <begin position="1060"/>
        <end position="1075"/>
    </location>
</feature>
<organism evidence="9 10">
    <name type="scientific">Mycena chlorophos</name>
    <name type="common">Agaric fungus</name>
    <name type="synonym">Agaricus chlorophos</name>
    <dbReference type="NCBI Taxonomy" id="658473"/>
    <lineage>
        <taxon>Eukaryota</taxon>
        <taxon>Fungi</taxon>
        <taxon>Dikarya</taxon>
        <taxon>Basidiomycota</taxon>
        <taxon>Agaricomycotina</taxon>
        <taxon>Agaricomycetes</taxon>
        <taxon>Agaricomycetidae</taxon>
        <taxon>Agaricales</taxon>
        <taxon>Marasmiineae</taxon>
        <taxon>Mycenaceae</taxon>
        <taxon>Mycena</taxon>
    </lineage>
</organism>
<reference evidence="9" key="1">
    <citation type="submission" date="2020-05" db="EMBL/GenBank/DDBJ databases">
        <title>Mycena genomes resolve the evolution of fungal bioluminescence.</title>
        <authorList>
            <person name="Tsai I.J."/>
        </authorList>
    </citation>
    <scope>NUCLEOTIDE SEQUENCE</scope>
    <source>
        <strain evidence="9">110903Hualien_Pintung</strain>
    </source>
</reference>
<keyword evidence="4" id="KW-0539">Nucleus</keyword>
<feature type="domain" description="WDHD1/CFT4 helical bundle" evidence="8">
    <location>
        <begin position="737"/>
        <end position="828"/>
    </location>
</feature>
<dbReference type="Proteomes" id="UP000613580">
    <property type="component" value="Unassembled WGS sequence"/>
</dbReference>
<evidence type="ECO:0000259" key="7">
    <source>
        <dbReference type="Pfam" id="PF12341"/>
    </source>
</evidence>
<dbReference type="GO" id="GO:0043596">
    <property type="term" value="C:nuclear replication fork"/>
    <property type="evidence" value="ECO:0007669"/>
    <property type="project" value="TreeGrafter"/>
</dbReference>
<evidence type="ECO:0000259" key="8">
    <source>
        <dbReference type="Pfam" id="PF20946"/>
    </source>
</evidence>
<dbReference type="AlphaFoldDB" id="A0A8H6TIS0"/>
<dbReference type="GO" id="GO:0006261">
    <property type="term" value="P:DNA-templated DNA replication"/>
    <property type="evidence" value="ECO:0007669"/>
    <property type="project" value="TreeGrafter"/>
</dbReference>
<dbReference type="PROSITE" id="PS50082">
    <property type="entry name" value="WD_REPEATS_2"/>
    <property type="match status" value="2"/>
</dbReference>
<dbReference type="SMART" id="SM00320">
    <property type="entry name" value="WD40"/>
    <property type="match status" value="6"/>
</dbReference>
<dbReference type="InterPro" id="IPR015943">
    <property type="entry name" value="WD40/YVTN_repeat-like_dom_sf"/>
</dbReference>
<feature type="compositionally biased region" description="Low complexity" evidence="6">
    <location>
        <begin position="1027"/>
        <end position="1038"/>
    </location>
</feature>
<keyword evidence="3" id="KW-0677">Repeat</keyword>
<dbReference type="InterPro" id="IPR019775">
    <property type="entry name" value="WD40_repeat_CS"/>
</dbReference>
<dbReference type="InterPro" id="IPR036322">
    <property type="entry name" value="WD40_repeat_dom_sf"/>
</dbReference>
<dbReference type="Gene3D" id="2.130.10.10">
    <property type="entry name" value="YVTN repeat-like/Quinoprotein amine dehydrogenase"/>
    <property type="match status" value="2"/>
</dbReference>
<dbReference type="GO" id="GO:0006281">
    <property type="term" value="P:DNA repair"/>
    <property type="evidence" value="ECO:0007669"/>
    <property type="project" value="TreeGrafter"/>
</dbReference>
<feature type="compositionally biased region" description="Polar residues" evidence="6">
    <location>
        <begin position="959"/>
        <end position="978"/>
    </location>
</feature>
<feature type="repeat" description="WD" evidence="5">
    <location>
        <begin position="32"/>
        <end position="64"/>
    </location>
</feature>
<keyword evidence="2 5" id="KW-0853">WD repeat</keyword>
<proteinExistence type="predicted"/>
<feature type="repeat" description="WD" evidence="5">
    <location>
        <begin position="161"/>
        <end position="196"/>
    </location>
</feature>
<protein>
    <submittedName>
        <fullName evidence="9">Chromosome segregation protein</fullName>
    </submittedName>
</protein>
<feature type="compositionally biased region" description="Acidic residues" evidence="6">
    <location>
        <begin position="1045"/>
        <end position="1054"/>
    </location>
</feature>
<dbReference type="SUPFAM" id="SSF50978">
    <property type="entry name" value="WD40 repeat-like"/>
    <property type="match status" value="1"/>
</dbReference>
<evidence type="ECO:0000256" key="4">
    <source>
        <dbReference type="ARBA" id="ARBA00023242"/>
    </source>
</evidence>
<dbReference type="EMBL" id="JACAZE010000003">
    <property type="protein sequence ID" value="KAF7319528.1"/>
    <property type="molecule type" value="Genomic_DNA"/>
</dbReference>
<dbReference type="Pfam" id="PF20946">
    <property type="entry name" value="Ctf4_C"/>
    <property type="match status" value="1"/>
</dbReference>
<dbReference type="Pfam" id="PF12341">
    <property type="entry name" value="Mcl1_mid"/>
    <property type="match status" value="1"/>
</dbReference>
<evidence type="ECO:0000256" key="3">
    <source>
        <dbReference type="ARBA" id="ARBA00022737"/>
    </source>
</evidence>